<comment type="caution">
    <text evidence="2">The sequence shown here is derived from an EMBL/GenBank/DDBJ whole genome shotgun (WGS) entry which is preliminary data.</text>
</comment>
<dbReference type="AlphaFoldDB" id="A0A7X0NUA7"/>
<evidence type="ECO:0000313" key="3">
    <source>
        <dbReference type="Proteomes" id="UP000565579"/>
    </source>
</evidence>
<evidence type="ECO:0000256" key="1">
    <source>
        <dbReference type="SAM" id="MobiDB-lite"/>
    </source>
</evidence>
<proteinExistence type="predicted"/>
<reference evidence="2 3" key="1">
    <citation type="submission" date="2020-08" db="EMBL/GenBank/DDBJ databases">
        <title>Sequencing the genomes of 1000 actinobacteria strains.</title>
        <authorList>
            <person name="Klenk H.-P."/>
        </authorList>
    </citation>
    <scope>NUCLEOTIDE SEQUENCE [LARGE SCALE GENOMIC DNA]</scope>
    <source>
        <strain evidence="2 3">DSM 43768</strain>
    </source>
</reference>
<accession>A0A7X0NUA7</accession>
<keyword evidence="3" id="KW-1185">Reference proteome</keyword>
<sequence length="108" mass="11532">MSPERFPGTNNVPSPPSRGPSSSPDFPRTGEEDGGGSALRRALQSPRTRESVHALVDAGGQMRISELQARTGLSFLPFTAMLAELTEEGLVTVTGPPGDEIVHLYRET</sequence>
<gene>
    <name evidence="2" type="ORF">HD593_004399</name>
</gene>
<protein>
    <submittedName>
        <fullName evidence="2">Uncharacterized protein</fullName>
    </submittedName>
</protein>
<name>A0A7X0NUA7_9ACTN</name>
<dbReference type="EMBL" id="JACHMI010000001">
    <property type="protein sequence ID" value="MBB6549604.1"/>
    <property type="molecule type" value="Genomic_DNA"/>
</dbReference>
<dbReference type="Proteomes" id="UP000565579">
    <property type="component" value="Unassembled WGS sequence"/>
</dbReference>
<dbReference type="InterPro" id="IPR036390">
    <property type="entry name" value="WH_DNA-bd_sf"/>
</dbReference>
<evidence type="ECO:0000313" key="2">
    <source>
        <dbReference type="EMBL" id="MBB6549604.1"/>
    </source>
</evidence>
<organism evidence="2 3">
    <name type="scientific">Nonomuraea rubra</name>
    <dbReference type="NCBI Taxonomy" id="46180"/>
    <lineage>
        <taxon>Bacteria</taxon>
        <taxon>Bacillati</taxon>
        <taxon>Actinomycetota</taxon>
        <taxon>Actinomycetes</taxon>
        <taxon>Streptosporangiales</taxon>
        <taxon>Streptosporangiaceae</taxon>
        <taxon>Nonomuraea</taxon>
    </lineage>
</organism>
<dbReference type="SUPFAM" id="SSF46785">
    <property type="entry name" value="Winged helix' DNA-binding domain"/>
    <property type="match status" value="1"/>
</dbReference>
<dbReference type="RefSeq" id="WP_185104000.1">
    <property type="nucleotide sequence ID" value="NZ_BAAAXY010000012.1"/>
</dbReference>
<feature type="region of interest" description="Disordered" evidence="1">
    <location>
        <begin position="1"/>
        <end position="51"/>
    </location>
</feature>